<gene>
    <name evidence="6" type="ordered locus">Dda3937_00703</name>
</gene>
<dbReference type="Proteomes" id="UP000006859">
    <property type="component" value="Chromosome"/>
</dbReference>
<name>E0SHE4_DICD3</name>
<protein>
    <submittedName>
        <fullName evidence="6">Transcriptional regulator, TetR family</fullName>
    </submittedName>
</protein>
<evidence type="ECO:0000256" key="1">
    <source>
        <dbReference type="ARBA" id="ARBA00023015"/>
    </source>
</evidence>
<dbReference type="PATRIC" id="fig|198628.6.peg.340"/>
<evidence type="ECO:0000259" key="5">
    <source>
        <dbReference type="PROSITE" id="PS50977"/>
    </source>
</evidence>
<dbReference type="KEGG" id="ddd:Dda3937_00703"/>
<keyword evidence="2 4" id="KW-0238">DNA-binding</keyword>
<evidence type="ECO:0000256" key="2">
    <source>
        <dbReference type="ARBA" id="ARBA00023125"/>
    </source>
</evidence>
<dbReference type="InterPro" id="IPR050109">
    <property type="entry name" value="HTH-type_TetR-like_transc_reg"/>
</dbReference>
<dbReference type="SUPFAM" id="SSF46689">
    <property type="entry name" value="Homeodomain-like"/>
    <property type="match status" value="1"/>
</dbReference>
<keyword evidence="1" id="KW-0805">Transcription regulation</keyword>
<dbReference type="InterPro" id="IPR001647">
    <property type="entry name" value="HTH_TetR"/>
</dbReference>
<dbReference type="InterPro" id="IPR009057">
    <property type="entry name" value="Homeodomain-like_sf"/>
</dbReference>
<sequence>MQARTLSVDRICVAAAAHFAEHGYDAASLNEIAKAVNIKKASLYSHFASKNALFMTVFDDTLQIETAFAQQCFNDEAPDALPGSHYFSCLAKRYADSVYLRFLLRTGYLAPAALYDQISLGYEKYLEQLQDAFINKLHSGHDTRLLPADDVEQLGQAYLGIVDSLHVKLVYTAEPDLSLRLTAMRRLLSDTLQCAILSSRQSREQHHV</sequence>
<dbReference type="GO" id="GO:0000976">
    <property type="term" value="F:transcription cis-regulatory region binding"/>
    <property type="evidence" value="ECO:0007669"/>
    <property type="project" value="TreeGrafter"/>
</dbReference>
<dbReference type="EMBL" id="CP002038">
    <property type="protein sequence ID" value="ADM96543.1"/>
    <property type="molecule type" value="Genomic_DNA"/>
</dbReference>
<dbReference type="GO" id="GO:0003700">
    <property type="term" value="F:DNA-binding transcription factor activity"/>
    <property type="evidence" value="ECO:0007669"/>
    <property type="project" value="TreeGrafter"/>
</dbReference>
<feature type="domain" description="HTH tetR-type" evidence="5">
    <location>
        <begin position="5"/>
        <end position="65"/>
    </location>
</feature>
<dbReference type="Gene3D" id="1.10.10.60">
    <property type="entry name" value="Homeodomain-like"/>
    <property type="match status" value="1"/>
</dbReference>
<dbReference type="AlphaFoldDB" id="E0SHE4"/>
<proteinExistence type="predicted"/>
<dbReference type="HOGENOM" id="CLU_069356_12_3_6"/>
<dbReference type="OrthoDB" id="4541465at2"/>
<evidence type="ECO:0000256" key="3">
    <source>
        <dbReference type="ARBA" id="ARBA00023163"/>
    </source>
</evidence>
<dbReference type="eggNOG" id="COG1309">
    <property type="taxonomic scope" value="Bacteria"/>
</dbReference>
<evidence type="ECO:0000313" key="7">
    <source>
        <dbReference type="Proteomes" id="UP000006859"/>
    </source>
</evidence>
<feature type="DNA-binding region" description="H-T-H motif" evidence="4">
    <location>
        <begin position="28"/>
        <end position="47"/>
    </location>
</feature>
<dbReference type="STRING" id="198628.Dda3937_00703"/>
<keyword evidence="3" id="KW-0804">Transcription</keyword>
<dbReference type="Gene3D" id="1.10.357.10">
    <property type="entry name" value="Tetracycline Repressor, domain 2"/>
    <property type="match status" value="1"/>
</dbReference>
<accession>E0SHE4</accession>
<evidence type="ECO:0000313" key="6">
    <source>
        <dbReference type="EMBL" id="ADM96543.1"/>
    </source>
</evidence>
<reference evidence="6 7" key="1">
    <citation type="journal article" date="2011" name="J. Bacteriol.">
        <title>Genome sequence of the plant-pathogenic bacterium Dickeya dadantii 3937.</title>
        <authorList>
            <person name="Glasner J.D."/>
            <person name="Yang C.H."/>
            <person name="Reverchon S."/>
            <person name="Hugouvieux-Cotte-Pattat N."/>
            <person name="Condemine G."/>
            <person name="Bohin J.P."/>
            <person name="Van Gijsegem F."/>
            <person name="Yang S."/>
            <person name="Franza T."/>
            <person name="Expert D."/>
            <person name="Plunkett G. III"/>
            <person name="San Francisco M.J."/>
            <person name="Charkowski A.O."/>
            <person name="Py B."/>
            <person name="Bell K."/>
            <person name="Rauscher L."/>
            <person name="Rodriguez-Palenzuela P."/>
            <person name="Toussaint A."/>
            <person name="Holeva M.C."/>
            <person name="He S.Y."/>
            <person name="Douet V."/>
            <person name="Boccara M."/>
            <person name="Blanco C."/>
            <person name="Toth I."/>
            <person name="Anderson B.D."/>
            <person name="Biehl B.S."/>
            <person name="Mau B."/>
            <person name="Flynn S.M."/>
            <person name="Barras F."/>
            <person name="Lindeberg M."/>
            <person name="Birch P.R."/>
            <person name="Tsuyumu S."/>
            <person name="Shi X."/>
            <person name="Hibbing M."/>
            <person name="Yap M.N."/>
            <person name="Carpentier M."/>
            <person name="Dassa E."/>
            <person name="Umehara M."/>
            <person name="Kim J.F."/>
            <person name="Rusch M."/>
            <person name="Soni P."/>
            <person name="Mayhew G.F."/>
            <person name="Fouts D.E."/>
            <person name="Gill S.R."/>
            <person name="Blattner F.R."/>
            <person name="Keen N.T."/>
            <person name="Perna N.T."/>
        </authorList>
    </citation>
    <scope>NUCLEOTIDE SEQUENCE [LARGE SCALE GENOMIC DNA]</scope>
    <source>
        <strain evidence="6 7">3937</strain>
    </source>
</reference>
<dbReference type="PROSITE" id="PS50977">
    <property type="entry name" value="HTH_TETR_2"/>
    <property type="match status" value="1"/>
</dbReference>
<dbReference type="RefSeq" id="WP_013316026.1">
    <property type="nucleotide sequence ID" value="NC_014500.1"/>
</dbReference>
<evidence type="ECO:0000256" key="4">
    <source>
        <dbReference type="PROSITE-ProRule" id="PRU00335"/>
    </source>
</evidence>
<keyword evidence="7" id="KW-1185">Reference proteome</keyword>
<dbReference type="PANTHER" id="PTHR30055:SF238">
    <property type="entry name" value="MYCOFACTOCIN BIOSYNTHESIS TRANSCRIPTIONAL REGULATOR MFTR-RELATED"/>
    <property type="match status" value="1"/>
</dbReference>
<organism evidence="6 7">
    <name type="scientific">Dickeya dadantii (strain 3937)</name>
    <name type="common">Erwinia chrysanthemi (strain 3937)</name>
    <dbReference type="NCBI Taxonomy" id="198628"/>
    <lineage>
        <taxon>Bacteria</taxon>
        <taxon>Pseudomonadati</taxon>
        <taxon>Pseudomonadota</taxon>
        <taxon>Gammaproteobacteria</taxon>
        <taxon>Enterobacterales</taxon>
        <taxon>Pectobacteriaceae</taxon>
        <taxon>Dickeya</taxon>
    </lineage>
</organism>
<dbReference type="Pfam" id="PF00440">
    <property type="entry name" value="TetR_N"/>
    <property type="match status" value="1"/>
</dbReference>
<dbReference type="PRINTS" id="PR00455">
    <property type="entry name" value="HTHTETR"/>
</dbReference>
<dbReference type="PANTHER" id="PTHR30055">
    <property type="entry name" value="HTH-TYPE TRANSCRIPTIONAL REGULATOR RUTR"/>
    <property type="match status" value="1"/>
</dbReference>